<evidence type="ECO:0000313" key="2">
    <source>
        <dbReference type="EMBL" id="RQW11850.1"/>
    </source>
</evidence>
<dbReference type="OrthoDB" id="7904838at2"/>
<dbReference type="InterPro" id="IPR052399">
    <property type="entry name" value="Phage_Baseplate_Assmbl_Protein"/>
</dbReference>
<dbReference type="EMBL" id="RQPI01000004">
    <property type="protein sequence ID" value="RQW11850.1"/>
    <property type="molecule type" value="Genomic_DNA"/>
</dbReference>
<name>A0A3N9P8P4_9BACL</name>
<accession>A0A3N9P8P4</accession>
<evidence type="ECO:0000313" key="3">
    <source>
        <dbReference type="Proteomes" id="UP000282529"/>
    </source>
</evidence>
<proteinExistence type="predicted"/>
<organism evidence="2 3">
    <name type="scientific">Paenibacillus rhizophilus</name>
    <dbReference type="NCBI Taxonomy" id="1850366"/>
    <lineage>
        <taxon>Bacteria</taxon>
        <taxon>Bacillati</taxon>
        <taxon>Bacillota</taxon>
        <taxon>Bacilli</taxon>
        <taxon>Bacillales</taxon>
        <taxon>Paenibacillaceae</taxon>
        <taxon>Paenibacillus</taxon>
    </lineage>
</organism>
<dbReference type="InterPro" id="IPR006949">
    <property type="entry name" value="Barrel_Baseplate_J-like"/>
</dbReference>
<gene>
    <name evidence="2" type="ORF">EH198_09245</name>
</gene>
<feature type="domain" description="Baseplate protein J-like barrel" evidence="1">
    <location>
        <begin position="94"/>
        <end position="174"/>
    </location>
</feature>
<reference evidence="2 3" key="1">
    <citation type="submission" date="2018-11" db="EMBL/GenBank/DDBJ databases">
        <title>Genome sequence of strain 7197.</title>
        <authorList>
            <person name="Gao J."/>
            <person name="Sun J."/>
        </authorList>
    </citation>
    <scope>NUCLEOTIDE SEQUENCE [LARGE SCALE GENOMIC DNA]</scope>
    <source>
        <strain evidence="2 3">7197</strain>
    </source>
</reference>
<dbReference type="RefSeq" id="WP_124695260.1">
    <property type="nucleotide sequence ID" value="NZ_JBHUFE010000039.1"/>
</dbReference>
<dbReference type="PANTHER" id="PTHR37829">
    <property type="entry name" value="PHAGE-LIKE ELEMENT PBSX PROTEIN XKDT"/>
    <property type="match status" value="1"/>
</dbReference>
<dbReference type="PANTHER" id="PTHR37829:SF3">
    <property type="entry name" value="PROTEIN JAYE-RELATED"/>
    <property type="match status" value="1"/>
</dbReference>
<protein>
    <submittedName>
        <fullName evidence="2">Baseplate J/gp47 family protein</fullName>
    </submittedName>
</protein>
<comment type="caution">
    <text evidence="2">The sequence shown here is derived from an EMBL/GenBank/DDBJ whole genome shotgun (WGS) entry which is preliminary data.</text>
</comment>
<keyword evidence="3" id="KW-1185">Reference proteome</keyword>
<sequence>MLDSTGFKRPRFDDLFAQMEDKAKEAFGDTVNTSVRSPLGIILRIFAWFLSILWSLAEDVYNSGYIGTATGNNLDRLGPQVGISRILEQWAMGTVTLTGTAGYTVSAGFRVATESGLTYQTTDDVTLTGGTGNVAIEALASGSASNVAAGTITVIVNPSADVTGVTNVAPVTGGREKETDAEFRDRFEQSTAGGGAATVDSIRSALLRLDGVRAATVIENTGLTADGAGRPGKSFQAYVLGGDDQAIAGAIFSTKAGGIEPYGTISKTVTDLAGEPHTVKFSRATEVGIKVNVDITKGAAYPADGDAQVRSALIRYIGGADAPGAYYNGLNMGADVVFTRLISAIYSVEGVGDVTLTVGKTSGSLGSSNVVIQPYEVAQAAAANVVVTSHV</sequence>
<dbReference type="AlphaFoldDB" id="A0A3N9P8P4"/>
<dbReference type="Proteomes" id="UP000282529">
    <property type="component" value="Unassembled WGS sequence"/>
</dbReference>
<evidence type="ECO:0000259" key="1">
    <source>
        <dbReference type="Pfam" id="PF04865"/>
    </source>
</evidence>
<dbReference type="Pfam" id="PF04865">
    <property type="entry name" value="Baseplate_J"/>
    <property type="match status" value="1"/>
</dbReference>